<evidence type="ECO:0000256" key="6">
    <source>
        <dbReference type="ARBA" id="ARBA00034303"/>
    </source>
</evidence>
<keyword evidence="2 7" id="KW-0812">Transmembrane</keyword>
<dbReference type="AlphaFoldDB" id="A0AAD6T3X5"/>
<keyword evidence="9" id="KW-1185">Reference proteome</keyword>
<reference evidence="8" key="1">
    <citation type="submission" date="2023-03" db="EMBL/GenBank/DDBJ databases">
        <title>Massive genome expansion in bonnet fungi (Mycena s.s.) driven by repeated elements and novel gene families across ecological guilds.</title>
        <authorList>
            <consortium name="Lawrence Berkeley National Laboratory"/>
            <person name="Harder C.B."/>
            <person name="Miyauchi S."/>
            <person name="Viragh M."/>
            <person name="Kuo A."/>
            <person name="Thoen E."/>
            <person name="Andreopoulos B."/>
            <person name="Lu D."/>
            <person name="Skrede I."/>
            <person name="Drula E."/>
            <person name="Henrissat B."/>
            <person name="Morin E."/>
            <person name="Kohler A."/>
            <person name="Barry K."/>
            <person name="LaButti K."/>
            <person name="Morin E."/>
            <person name="Salamov A."/>
            <person name="Lipzen A."/>
            <person name="Mereny Z."/>
            <person name="Hegedus B."/>
            <person name="Baldrian P."/>
            <person name="Stursova M."/>
            <person name="Weitz H."/>
            <person name="Taylor A."/>
            <person name="Grigoriev I.V."/>
            <person name="Nagy L.G."/>
            <person name="Martin F."/>
            <person name="Kauserud H."/>
        </authorList>
    </citation>
    <scope>NUCLEOTIDE SEQUENCE</scope>
    <source>
        <strain evidence="8">CBHHK200</strain>
    </source>
</reference>
<evidence type="ECO:0000256" key="1">
    <source>
        <dbReference type="ARBA" id="ARBA00007387"/>
    </source>
</evidence>
<feature type="transmembrane region" description="Helical" evidence="7">
    <location>
        <begin position="162"/>
        <end position="185"/>
    </location>
</feature>
<name>A0AAD6T3X5_9AGAR</name>
<dbReference type="PANTHER" id="PTHR12265:SF30">
    <property type="entry name" value="TRANSMEMBRANE PROTEIN 53"/>
    <property type="match status" value="1"/>
</dbReference>
<dbReference type="Pfam" id="PF05705">
    <property type="entry name" value="DUF829"/>
    <property type="match status" value="1"/>
</dbReference>
<evidence type="ECO:0000256" key="7">
    <source>
        <dbReference type="SAM" id="Phobius"/>
    </source>
</evidence>
<comment type="similarity">
    <text evidence="1">Belongs to the TMEM53 family.</text>
</comment>
<dbReference type="PANTHER" id="PTHR12265">
    <property type="entry name" value="TRANSMEMBRANE PROTEIN 53"/>
    <property type="match status" value="1"/>
</dbReference>
<proteinExistence type="inferred from homology"/>
<evidence type="ECO:0000256" key="4">
    <source>
        <dbReference type="ARBA" id="ARBA00023136"/>
    </source>
</evidence>
<dbReference type="SUPFAM" id="SSF53474">
    <property type="entry name" value="alpha/beta-Hydrolases"/>
    <property type="match status" value="1"/>
</dbReference>
<evidence type="ECO:0000313" key="9">
    <source>
        <dbReference type="Proteomes" id="UP001218188"/>
    </source>
</evidence>
<dbReference type="GO" id="GO:0005640">
    <property type="term" value="C:nuclear outer membrane"/>
    <property type="evidence" value="ECO:0007669"/>
    <property type="project" value="UniProtKB-SubCell"/>
</dbReference>
<evidence type="ECO:0000256" key="3">
    <source>
        <dbReference type="ARBA" id="ARBA00022989"/>
    </source>
</evidence>
<dbReference type="InterPro" id="IPR029058">
    <property type="entry name" value="AB_hydrolase_fold"/>
</dbReference>
<keyword evidence="4 7" id="KW-0472">Membrane</keyword>
<keyword evidence="3 7" id="KW-1133">Transmembrane helix</keyword>
<evidence type="ECO:0000256" key="2">
    <source>
        <dbReference type="ARBA" id="ARBA00022692"/>
    </source>
</evidence>
<keyword evidence="5" id="KW-0539">Nucleus</keyword>
<accession>A0AAD6T3X5</accession>
<organism evidence="8 9">
    <name type="scientific">Mycena alexandri</name>
    <dbReference type="NCBI Taxonomy" id="1745969"/>
    <lineage>
        <taxon>Eukaryota</taxon>
        <taxon>Fungi</taxon>
        <taxon>Dikarya</taxon>
        <taxon>Basidiomycota</taxon>
        <taxon>Agaricomycotina</taxon>
        <taxon>Agaricomycetes</taxon>
        <taxon>Agaricomycetidae</taxon>
        <taxon>Agaricales</taxon>
        <taxon>Marasmiineae</taxon>
        <taxon>Mycenaceae</taxon>
        <taxon>Mycena</taxon>
    </lineage>
</organism>
<protein>
    <recommendedName>
        <fullName evidence="10">Indole-diterpene biosynthesis protein PaxU</fullName>
    </recommendedName>
</protein>
<evidence type="ECO:0000256" key="5">
    <source>
        <dbReference type="ARBA" id="ARBA00023242"/>
    </source>
</evidence>
<dbReference type="InterPro" id="IPR008547">
    <property type="entry name" value="DUF829_TMEM53"/>
</dbReference>
<sequence length="278" mass="31146">MAAEPFTPLGQHAYIQTPASGAVPSSSTDPTVVLIFGWMSARLSHLHKYTAIYREIYPGATIILVRSHLDMFWTRRSARKARFQPVIEALKALGCLENRQRILTHTFSNGGALHLTAISEMFPSVSVDVPRSASSLIIDSAPGGDTLAKAMLAVLSPIKNVWIARLAQGAFVVLYFLWWLVGHLLRQPSPIRQMMNALRNPRVLPWIDDRTPRLYVYSKMDAMVPWVDIEEHAAQSASQGLDVRRVCFEKSPHVAHARLYPETYWAAVKDVWDDACNA</sequence>
<gene>
    <name evidence="8" type="ORF">C8F04DRAFT_1094543</name>
</gene>
<comment type="caution">
    <text evidence="8">The sequence shown here is derived from an EMBL/GenBank/DDBJ whole genome shotgun (WGS) entry which is preliminary data.</text>
</comment>
<evidence type="ECO:0000313" key="8">
    <source>
        <dbReference type="EMBL" id="KAJ7036837.1"/>
    </source>
</evidence>
<dbReference type="EMBL" id="JARJCM010000041">
    <property type="protein sequence ID" value="KAJ7036837.1"/>
    <property type="molecule type" value="Genomic_DNA"/>
</dbReference>
<evidence type="ECO:0008006" key="10">
    <source>
        <dbReference type="Google" id="ProtNLM"/>
    </source>
</evidence>
<comment type="subcellular location">
    <subcellularLocation>
        <location evidence="6">Nucleus outer membrane</location>
        <topology evidence="6">Single-pass membrane protein</topology>
    </subcellularLocation>
</comment>
<dbReference type="Proteomes" id="UP001218188">
    <property type="component" value="Unassembled WGS sequence"/>
</dbReference>